<dbReference type="RefSeq" id="WP_343756541.1">
    <property type="nucleotide sequence ID" value="NZ_BAAACW010000140.1"/>
</dbReference>
<dbReference type="InterPro" id="IPR048421">
    <property type="entry name" value="YqgU_beta-prop"/>
</dbReference>
<feature type="region of interest" description="Disordered" evidence="1">
    <location>
        <begin position="1"/>
        <end position="26"/>
    </location>
</feature>
<dbReference type="Pfam" id="PF21101">
    <property type="entry name" value="YqgU"/>
    <property type="match status" value="1"/>
</dbReference>
<evidence type="ECO:0000313" key="3">
    <source>
        <dbReference type="EMBL" id="GAA0369593.1"/>
    </source>
</evidence>
<evidence type="ECO:0000259" key="2">
    <source>
        <dbReference type="Pfam" id="PF21101"/>
    </source>
</evidence>
<protein>
    <recommendedName>
        <fullName evidence="2">YqgU-like 6-bladed beta-propeller domain-containing protein</fullName>
    </recommendedName>
</protein>
<accession>A0ABN0XPJ5</accession>
<proteinExistence type="predicted"/>
<evidence type="ECO:0000256" key="1">
    <source>
        <dbReference type="SAM" id="MobiDB-lite"/>
    </source>
</evidence>
<name>A0ABN0XPJ5_9LACT</name>
<keyword evidence="4" id="KW-1185">Reference proteome</keyword>
<evidence type="ECO:0000313" key="4">
    <source>
        <dbReference type="Proteomes" id="UP001501166"/>
    </source>
</evidence>
<gene>
    <name evidence="3" type="ORF">GCM10008932_21540</name>
</gene>
<dbReference type="EMBL" id="BAAACW010000140">
    <property type="protein sequence ID" value="GAA0369593.1"/>
    <property type="molecule type" value="Genomic_DNA"/>
</dbReference>
<organism evidence="3 4">
    <name type="scientific">Alkalibacterium iburiense</name>
    <dbReference type="NCBI Taxonomy" id="290589"/>
    <lineage>
        <taxon>Bacteria</taxon>
        <taxon>Bacillati</taxon>
        <taxon>Bacillota</taxon>
        <taxon>Bacilli</taxon>
        <taxon>Lactobacillales</taxon>
        <taxon>Carnobacteriaceae</taxon>
        <taxon>Alkalibacterium</taxon>
    </lineage>
</organism>
<dbReference type="SUPFAM" id="SSF69322">
    <property type="entry name" value="Tricorn protease domain 2"/>
    <property type="match status" value="1"/>
</dbReference>
<reference evidence="3 4" key="1">
    <citation type="journal article" date="2019" name="Int. J. Syst. Evol. Microbiol.">
        <title>The Global Catalogue of Microorganisms (GCM) 10K type strain sequencing project: providing services to taxonomists for standard genome sequencing and annotation.</title>
        <authorList>
            <consortium name="The Broad Institute Genomics Platform"/>
            <consortium name="The Broad Institute Genome Sequencing Center for Infectious Disease"/>
            <person name="Wu L."/>
            <person name="Ma J."/>
        </authorList>
    </citation>
    <scope>NUCLEOTIDE SEQUENCE [LARGE SCALE GENOMIC DNA]</scope>
    <source>
        <strain evidence="3 4">JCM 12662</strain>
    </source>
</reference>
<sequence length="350" mass="40300">MFACSTDGGNQASQNEEETPETNQIQSLDVPYDVFQKVVGWLSEDTLLVHLGDVEGHTLISFNIFTGEQTTIHEDTSYLLTIEIHESKERILIQEVFENETHLSIITREGDLLHTTPIPYSGYASVDWNPMKPELVFVAYYHYDTERDEDEIKVYIWNTEEETISEKQILSLAPKWYSANVYLYVKERDGNGLYIGDMREDDSDLLINQDISDFFLNQDTFIGVVDSDISDHQVHLFHEYPLLVSEHVITIPKVTMNDYLVKPHMTQSKRDGKAFGVLPTYSFALEEEIGEYVLAELNFEEETTDDILSLPEDAPILLCPEERYLLYGWRYESIIDLESAEIVPLLSDTL</sequence>
<dbReference type="Proteomes" id="UP001501166">
    <property type="component" value="Unassembled WGS sequence"/>
</dbReference>
<feature type="domain" description="YqgU-like 6-bladed beta-propeller" evidence="2">
    <location>
        <begin position="63"/>
        <end position="328"/>
    </location>
</feature>
<comment type="caution">
    <text evidence="3">The sequence shown here is derived from an EMBL/GenBank/DDBJ whole genome shotgun (WGS) entry which is preliminary data.</text>
</comment>